<dbReference type="InterPro" id="IPR020818">
    <property type="entry name" value="Chaperonin_GroES"/>
</dbReference>
<dbReference type="PROSITE" id="PS00681">
    <property type="entry name" value="CHAPERONINS_CPN10"/>
    <property type="match status" value="1"/>
</dbReference>
<dbReference type="NCBIfam" id="NF001533">
    <property type="entry name" value="PRK00364.2-4"/>
    <property type="match status" value="1"/>
</dbReference>
<dbReference type="EMBL" id="HBHN01005325">
    <property type="protein sequence ID" value="CAD9724370.1"/>
    <property type="molecule type" value="Transcribed_RNA"/>
</dbReference>
<dbReference type="FunFam" id="2.30.33.40:FF:000002">
    <property type="entry name" value="10 kDa chaperonin, mitochondrial"/>
    <property type="match status" value="1"/>
</dbReference>
<dbReference type="SUPFAM" id="SSF50129">
    <property type="entry name" value="GroES-like"/>
    <property type="match status" value="1"/>
</dbReference>
<evidence type="ECO:0000256" key="2">
    <source>
        <dbReference type="ARBA" id="ARBA00023186"/>
    </source>
</evidence>
<dbReference type="GO" id="GO:0051082">
    <property type="term" value="F:unfolded protein binding"/>
    <property type="evidence" value="ECO:0007669"/>
    <property type="project" value="TreeGrafter"/>
</dbReference>
<dbReference type="SMART" id="SM00883">
    <property type="entry name" value="Cpn10"/>
    <property type="match status" value="1"/>
</dbReference>
<dbReference type="Pfam" id="PF00166">
    <property type="entry name" value="Cpn10"/>
    <property type="match status" value="1"/>
</dbReference>
<protein>
    <recommendedName>
        <fullName evidence="5">Chaperonin 10</fullName>
    </recommendedName>
</protein>
<dbReference type="GO" id="GO:0005739">
    <property type="term" value="C:mitochondrion"/>
    <property type="evidence" value="ECO:0007669"/>
    <property type="project" value="TreeGrafter"/>
</dbReference>
<dbReference type="GO" id="GO:0044183">
    <property type="term" value="F:protein folding chaperone"/>
    <property type="evidence" value="ECO:0007669"/>
    <property type="project" value="InterPro"/>
</dbReference>
<keyword evidence="2 3" id="KW-0143">Chaperone</keyword>
<evidence type="ECO:0000256" key="1">
    <source>
        <dbReference type="ARBA" id="ARBA00006975"/>
    </source>
</evidence>
<comment type="similarity">
    <text evidence="1 3">Belongs to the GroES chaperonin family.</text>
</comment>
<dbReference type="InterPro" id="IPR018369">
    <property type="entry name" value="Chaprnonin_Cpn10_CS"/>
</dbReference>
<proteinExistence type="inferred from homology"/>
<dbReference type="InterPro" id="IPR011032">
    <property type="entry name" value="GroES-like_sf"/>
</dbReference>
<dbReference type="GO" id="GO:0051087">
    <property type="term" value="F:protein-folding chaperone binding"/>
    <property type="evidence" value="ECO:0007669"/>
    <property type="project" value="TreeGrafter"/>
</dbReference>
<name>A0A7S2TB47_PROMC</name>
<evidence type="ECO:0008006" key="5">
    <source>
        <dbReference type="Google" id="ProtNLM"/>
    </source>
</evidence>
<dbReference type="PANTHER" id="PTHR10772">
    <property type="entry name" value="10 KDA HEAT SHOCK PROTEIN"/>
    <property type="match status" value="1"/>
</dbReference>
<evidence type="ECO:0000256" key="3">
    <source>
        <dbReference type="RuleBase" id="RU003479"/>
    </source>
</evidence>
<gene>
    <name evidence="4" type="ORF">PMIC02512_LOCUS1495</name>
</gene>
<dbReference type="PRINTS" id="PR00297">
    <property type="entry name" value="CHAPERONIN10"/>
</dbReference>
<dbReference type="HAMAP" id="MF_00580">
    <property type="entry name" value="CH10"/>
    <property type="match status" value="1"/>
</dbReference>
<dbReference type="CDD" id="cd00320">
    <property type="entry name" value="cpn10"/>
    <property type="match status" value="1"/>
</dbReference>
<dbReference type="Gene3D" id="2.30.33.40">
    <property type="entry name" value="GroES chaperonin"/>
    <property type="match status" value="1"/>
</dbReference>
<dbReference type="GO" id="GO:0046872">
    <property type="term" value="F:metal ion binding"/>
    <property type="evidence" value="ECO:0007669"/>
    <property type="project" value="TreeGrafter"/>
</dbReference>
<dbReference type="InterPro" id="IPR037124">
    <property type="entry name" value="Chaperonin_GroES_sf"/>
</dbReference>
<dbReference type="PANTHER" id="PTHR10772:SF0">
    <property type="entry name" value="10 KDA HEAT SHOCK PROTEIN, MITOCHONDRIAL"/>
    <property type="match status" value="1"/>
</dbReference>
<dbReference type="GO" id="GO:0005524">
    <property type="term" value="F:ATP binding"/>
    <property type="evidence" value="ECO:0007669"/>
    <property type="project" value="InterPro"/>
</dbReference>
<organism evidence="4">
    <name type="scientific">Prorocentrum micans</name>
    <name type="common">Red tide dinoflagellate</name>
    <dbReference type="NCBI Taxonomy" id="2945"/>
    <lineage>
        <taxon>Eukaryota</taxon>
        <taxon>Sar</taxon>
        <taxon>Alveolata</taxon>
        <taxon>Dinophyceae</taxon>
        <taxon>Prorocentrales</taxon>
        <taxon>Prorocentraceae</taxon>
        <taxon>Prorocentrum</taxon>
    </lineage>
</organism>
<sequence length="103" mass="11233">MSAAAFKRFVPLADRILVQKLKADVKSAGGILLPDSAKQDVNQAKVLAVGPGRRNPKGDIVPMSTKAGDTVVIPRYGGTELKLEEEEYHIYRDEDIVGIIKDE</sequence>
<accession>A0A7S2TB47</accession>
<reference evidence="4" key="1">
    <citation type="submission" date="2021-01" db="EMBL/GenBank/DDBJ databases">
        <authorList>
            <person name="Corre E."/>
            <person name="Pelletier E."/>
            <person name="Niang G."/>
            <person name="Scheremetjew M."/>
            <person name="Finn R."/>
            <person name="Kale V."/>
            <person name="Holt S."/>
            <person name="Cochrane G."/>
            <person name="Meng A."/>
            <person name="Brown T."/>
            <person name="Cohen L."/>
        </authorList>
    </citation>
    <scope>NUCLEOTIDE SEQUENCE</scope>
    <source>
        <strain evidence="4">CCCM 845</strain>
    </source>
</reference>
<dbReference type="AlphaFoldDB" id="A0A7S2TB47"/>
<evidence type="ECO:0000313" key="4">
    <source>
        <dbReference type="EMBL" id="CAD9724370.1"/>
    </source>
</evidence>